<dbReference type="EMBL" id="PZQS01000014">
    <property type="protein sequence ID" value="PVD18288.1"/>
    <property type="molecule type" value="Genomic_DNA"/>
</dbReference>
<evidence type="ECO:0000256" key="1">
    <source>
        <dbReference type="SAM" id="MobiDB-lite"/>
    </source>
</evidence>
<feature type="compositionally biased region" description="Acidic residues" evidence="1">
    <location>
        <begin position="345"/>
        <end position="358"/>
    </location>
</feature>
<feature type="region of interest" description="Disordered" evidence="1">
    <location>
        <begin position="48"/>
        <end position="201"/>
    </location>
</feature>
<organism evidence="2 3">
    <name type="scientific">Pomacea canaliculata</name>
    <name type="common">Golden apple snail</name>
    <dbReference type="NCBI Taxonomy" id="400727"/>
    <lineage>
        <taxon>Eukaryota</taxon>
        <taxon>Metazoa</taxon>
        <taxon>Spiralia</taxon>
        <taxon>Lophotrochozoa</taxon>
        <taxon>Mollusca</taxon>
        <taxon>Gastropoda</taxon>
        <taxon>Caenogastropoda</taxon>
        <taxon>Architaenioglossa</taxon>
        <taxon>Ampullarioidea</taxon>
        <taxon>Ampullariidae</taxon>
        <taxon>Pomacea</taxon>
    </lineage>
</organism>
<feature type="region of interest" description="Disordered" evidence="1">
    <location>
        <begin position="213"/>
        <end position="249"/>
    </location>
</feature>
<evidence type="ECO:0000313" key="2">
    <source>
        <dbReference type="EMBL" id="PVD18288.1"/>
    </source>
</evidence>
<sequence length="578" mass="63640">MLLSGGRVLGPPTLGPLSLKAFPCFAGHSCVSPAAPTATTMWRSVDNTTGAPVIRKPPSKDTQRVLTQEGFWAKGKGRGDSEDTSDSDSSSSNSSNGSDSKTLNPELSKLGNARTNVSKSKSSSPVPDGYLSSSRENLAAKSVAFDKRTRVVHTKSSSVEKNQRPADPARFSAKQQSAQGVLPTRGFGNEQPVTTSSTRDEFSLKRFLTGYNSPRRSAEAGVSARPTISSREDSNRGRQTKLDEKNKLGQFFPKELQSKHGFSMMPDLAPSLKTTKVRTKFGHDSGNEYTTFGSHDSENDFPPFGSRDVPSRTSVHEDSLRHSRATAARMWGGTVAEVGKTEGTGWEEGDKDDDDQENVSENLSHARKSAMNAWGNVPGASAKGGSTSGGWEPDDAAAGRHRYGGYSSGKRNGDRKGEDRRSEGKTREGEDSGSLDDTDDDLEHMLSSAARTGEGERTGNWNSPGGGRNVPGRDNLPHNERDNWRQNERDNWRQIERDDWRQNDRDNWRQNNRDTWRQNDRDNWRQTTEKTTVAIETEIIDNRGETLVTDLDDNKFQESVSTTRCPRYPEHTTDTTST</sequence>
<feature type="compositionally biased region" description="Basic and acidic residues" evidence="1">
    <location>
        <begin position="567"/>
        <end position="578"/>
    </location>
</feature>
<dbReference type="AlphaFoldDB" id="A0A2T7NAU7"/>
<feature type="region of interest" description="Disordered" evidence="1">
    <location>
        <begin position="283"/>
        <end position="487"/>
    </location>
</feature>
<feature type="compositionally biased region" description="Basic and acidic residues" evidence="1">
    <location>
        <begin position="475"/>
        <end position="487"/>
    </location>
</feature>
<feature type="region of interest" description="Disordered" evidence="1">
    <location>
        <begin position="557"/>
        <end position="578"/>
    </location>
</feature>
<proteinExistence type="predicted"/>
<feature type="compositionally biased region" description="Low complexity" evidence="1">
    <location>
        <begin position="87"/>
        <end position="100"/>
    </location>
</feature>
<feature type="compositionally biased region" description="Low complexity" evidence="1">
    <location>
        <begin position="117"/>
        <end position="127"/>
    </location>
</feature>
<feature type="compositionally biased region" description="Basic and acidic residues" evidence="1">
    <location>
        <begin position="411"/>
        <end position="430"/>
    </location>
</feature>
<reference evidence="2 3" key="1">
    <citation type="submission" date="2018-04" db="EMBL/GenBank/DDBJ databases">
        <title>The genome of golden apple snail Pomacea canaliculata provides insight into stress tolerance and invasive adaptation.</title>
        <authorList>
            <person name="Liu C."/>
            <person name="Liu B."/>
            <person name="Ren Y."/>
            <person name="Zhang Y."/>
            <person name="Wang H."/>
            <person name="Li S."/>
            <person name="Jiang F."/>
            <person name="Yin L."/>
            <person name="Zhang G."/>
            <person name="Qian W."/>
            <person name="Fan W."/>
        </authorList>
    </citation>
    <scope>NUCLEOTIDE SEQUENCE [LARGE SCALE GENOMIC DNA]</scope>
    <source>
        <strain evidence="2">SZHN2017</strain>
        <tissue evidence="2">Muscle</tissue>
    </source>
</reference>
<accession>A0A2T7NAU7</accession>
<name>A0A2T7NAU7_POMCA</name>
<feature type="compositionally biased region" description="Acidic residues" evidence="1">
    <location>
        <begin position="431"/>
        <end position="442"/>
    </location>
</feature>
<comment type="caution">
    <text evidence="2">The sequence shown here is derived from an EMBL/GenBank/DDBJ whole genome shotgun (WGS) entry which is preliminary data.</text>
</comment>
<gene>
    <name evidence="2" type="ORF">C0Q70_20837</name>
</gene>
<feature type="compositionally biased region" description="Basic and acidic residues" evidence="1">
    <location>
        <begin position="230"/>
        <end position="247"/>
    </location>
</feature>
<evidence type="ECO:0000313" key="3">
    <source>
        <dbReference type="Proteomes" id="UP000245119"/>
    </source>
</evidence>
<dbReference type="Proteomes" id="UP000245119">
    <property type="component" value="Linkage Group LG14"/>
</dbReference>
<keyword evidence="3" id="KW-1185">Reference proteome</keyword>
<protein>
    <submittedName>
        <fullName evidence="2">Uncharacterized protein</fullName>
    </submittedName>
</protein>